<dbReference type="Gene3D" id="3.40.50.1820">
    <property type="entry name" value="alpha/beta hydrolase"/>
    <property type="match status" value="1"/>
</dbReference>
<dbReference type="InterPro" id="IPR029058">
    <property type="entry name" value="AB_hydrolase_fold"/>
</dbReference>
<organism evidence="1 2">
    <name type="scientific">Kitasatospora viridis</name>
    <dbReference type="NCBI Taxonomy" id="281105"/>
    <lineage>
        <taxon>Bacteria</taxon>
        <taxon>Bacillati</taxon>
        <taxon>Actinomycetota</taxon>
        <taxon>Actinomycetes</taxon>
        <taxon>Kitasatosporales</taxon>
        <taxon>Streptomycetaceae</taxon>
        <taxon>Kitasatospora</taxon>
    </lineage>
</organism>
<dbReference type="PANTHER" id="PTHR12277:SF79">
    <property type="entry name" value="XAA-PRO DIPEPTIDYL-PEPTIDASE-RELATED"/>
    <property type="match status" value="1"/>
</dbReference>
<dbReference type="SUPFAM" id="SSF53474">
    <property type="entry name" value="alpha/beta-Hydrolases"/>
    <property type="match status" value="1"/>
</dbReference>
<dbReference type="Proteomes" id="UP000317940">
    <property type="component" value="Unassembled WGS sequence"/>
</dbReference>
<accession>A0A561UD98</accession>
<evidence type="ECO:0000313" key="1">
    <source>
        <dbReference type="EMBL" id="TWF97326.1"/>
    </source>
</evidence>
<gene>
    <name evidence="1" type="ORF">FHX73_111106</name>
</gene>
<proteinExistence type="predicted"/>
<keyword evidence="2" id="KW-1185">Reference proteome</keyword>
<dbReference type="PANTHER" id="PTHR12277">
    <property type="entry name" value="ALPHA/BETA HYDROLASE DOMAIN-CONTAINING PROTEIN"/>
    <property type="match status" value="1"/>
</dbReference>
<evidence type="ECO:0008006" key="3">
    <source>
        <dbReference type="Google" id="ProtNLM"/>
    </source>
</evidence>
<dbReference type="EMBL" id="VIWT01000001">
    <property type="protein sequence ID" value="TWF97326.1"/>
    <property type="molecule type" value="Genomic_DNA"/>
</dbReference>
<dbReference type="OrthoDB" id="8111537at2"/>
<sequence>MRWGTVVAAATTVVIGAGAAALLLGRRVSDLTIRPEQDVEGGPAAGEPVLKVHRVTAREVVLTRTVASTRRGRYALEWPGGHAVVGGVLGTAPTTVTRRLEAATGTLPEAGAEVELTARVLRGDPGSACGLDYMDVVVDGELGRMPAWYVPAVRGTWVVLVHGALADRRQALPVLPLLKRLQLPALVISLRGDQGAPASPDGLGHFGETEWRDVDAAIRFAKEAGAGRIVLYGWSVGATAVLQTAVRSDHRDQLAGLVLDSPVLEPAATVRGVAARAGVPGALAGQLGAWAAEGRTGVDLAGLARIAEGADLAVPTLLLQSPQDAVAPLRAAEHLAHRRHDLVTLRTVPGAAHAALWNADAQHYEEMLRRFLTPIL</sequence>
<name>A0A561UD98_9ACTN</name>
<evidence type="ECO:0000313" key="2">
    <source>
        <dbReference type="Proteomes" id="UP000317940"/>
    </source>
</evidence>
<protein>
    <recommendedName>
        <fullName evidence="3">AB hydrolase-1 domain-containing protein</fullName>
    </recommendedName>
</protein>
<reference evidence="1 2" key="1">
    <citation type="submission" date="2019-06" db="EMBL/GenBank/DDBJ databases">
        <title>Sequencing the genomes of 1000 actinobacteria strains.</title>
        <authorList>
            <person name="Klenk H.-P."/>
        </authorList>
    </citation>
    <scope>NUCLEOTIDE SEQUENCE [LARGE SCALE GENOMIC DNA]</scope>
    <source>
        <strain evidence="1 2">DSM 44826</strain>
    </source>
</reference>
<dbReference type="AlphaFoldDB" id="A0A561UD98"/>
<dbReference type="RefSeq" id="WP_145903734.1">
    <property type="nucleotide sequence ID" value="NZ_BAAAMZ010000008.1"/>
</dbReference>
<comment type="caution">
    <text evidence="1">The sequence shown here is derived from an EMBL/GenBank/DDBJ whole genome shotgun (WGS) entry which is preliminary data.</text>
</comment>